<proteinExistence type="predicted"/>
<dbReference type="GO" id="GO:0016787">
    <property type="term" value="F:hydrolase activity"/>
    <property type="evidence" value="ECO:0007669"/>
    <property type="project" value="UniProtKB-KW"/>
</dbReference>
<dbReference type="OrthoDB" id="8779628at2"/>
<keyword evidence="2" id="KW-1185">Reference proteome</keyword>
<evidence type="ECO:0000313" key="1">
    <source>
        <dbReference type="EMBL" id="PLR40192.1"/>
    </source>
</evidence>
<dbReference type="EMBL" id="PJZH01000001">
    <property type="protein sequence ID" value="PLR40192.1"/>
    <property type="molecule type" value="Genomic_DNA"/>
</dbReference>
<dbReference type="AlphaFoldDB" id="A0A2N5ECG5"/>
<sequence>MHIKICATILEKLIQKHGVTEKEVQECFLNRDGCYLKDTREKNQTIPATLWFIAETNRGRRLKICFVPGGPGNPDGPVLKTAYEPNSIEDAIYQKYGY</sequence>
<name>A0A2N5ECG5_9GAMM</name>
<dbReference type="RefSeq" id="WP_101821367.1">
    <property type="nucleotide sequence ID" value="NZ_PJZH01000001.1"/>
</dbReference>
<accession>A0A2N5ECG5</accession>
<reference evidence="1 2" key="1">
    <citation type="submission" date="2017-12" db="EMBL/GenBank/DDBJ databases">
        <title>Characterization of six clinical isolates of Enterochimera gen. nov., a novel genus of the Yersiniaciae family and the three species Enterochimera arupensis sp. nov., Enterochimera coloradensis sp. nov, and Enterochimera californica sp. nov.</title>
        <authorList>
            <person name="Rossi A."/>
            <person name="Fisher M."/>
        </authorList>
    </citation>
    <scope>NUCLEOTIDE SEQUENCE [LARGE SCALE GENOMIC DNA]</scope>
    <source>
        <strain evidence="2">2016-Iso4</strain>
    </source>
</reference>
<dbReference type="Proteomes" id="UP000234503">
    <property type="component" value="Unassembled WGS sequence"/>
</dbReference>
<evidence type="ECO:0000313" key="2">
    <source>
        <dbReference type="Proteomes" id="UP000234503"/>
    </source>
</evidence>
<organism evidence="1 2">
    <name type="scientific">Chimaeribacter coloradensis</name>
    <dbReference type="NCBI Taxonomy" id="2060068"/>
    <lineage>
        <taxon>Bacteria</taxon>
        <taxon>Pseudomonadati</taxon>
        <taxon>Pseudomonadota</taxon>
        <taxon>Gammaproteobacteria</taxon>
        <taxon>Enterobacterales</taxon>
        <taxon>Yersiniaceae</taxon>
        <taxon>Chimaeribacter</taxon>
    </lineage>
</organism>
<comment type="caution">
    <text evidence="1">The sequence shown here is derived from an EMBL/GenBank/DDBJ whole genome shotgun (WGS) entry which is preliminary data.</text>
</comment>
<keyword evidence="1" id="KW-0378">Hydrolase</keyword>
<protein>
    <submittedName>
        <fullName evidence="1">ADP-ribosyl-(Dinitrogen reductase) hydrolase</fullName>
    </submittedName>
</protein>
<gene>
    <name evidence="1" type="ORF">CYR32_00155</name>
</gene>